<dbReference type="SUPFAM" id="SSF47823">
    <property type="entry name" value="lambda integrase-like, N-terminal domain"/>
    <property type="match status" value="1"/>
</dbReference>
<dbReference type="InterPro" id="IPR043128">
    <property type="entry name" value="Rev_trsase/Diguanyl_cyclase"/>
</dbReference>
<name>A0A6J8EKX1_MYTCO</name>
<dbReference type="InterPro" id="IPR010998">
    <property type="entry name" value="Integrase_recombinase_N"/>
</dbReference>
<evidence type="ECO:0008006" key="6">
    <source>
        <dbReference type="Google" id="ProtNLM"/>
    </source>
</evidence>
<organism evidence="4 5">
    <name type="scientific">Mytilus coruscus</name>
    <name type="common">Sea mussel</name>
    <dbReference type="NCBI Taxonomy" id="42192"/>
    <lineage>
        <taxon>Eukaryota</taxon>
        <taxon>Metazoa</taxon>
        <taxon>Spiralia</taxon>
        <taxon>Lophotrochozoa</taxon>
        <taxon>Mollusca</taxon>
        <taxon>Bivalvia</taxon>
        <taxon>Autobranchia</taxon>
        <taxon>Pteriomorphia</taxon>
        <taxon>Mytilida</taxon>
        <taxon>Mytiloidea</taxon>
        <taxon>Mytilidae</taxon>
        <taxon>Mytilinae</taxon>
        <taxon>Mytilus</taxon>
    </lineage>
</organism>
<dbReference type="InterPro" id="IPR052055">
    <property type="entry name" value="Hepadnavirus_pol/RT"/>
</dbReference>
<dbReference type="AlphaFoldDB" id="A0A6J8EKX1"/>
<protein>
    <recommendedName>
        <fullName evidence="6">Reverse transcriptase domain-containing protein</fullName>
    </recommendedName>
</protein>
<evidence type="ECO:0000313" key="5">
    <source>
        <dbReference type="Proteomes" id="UP000507470"/>
    </source>
</evidence>
<dbReference type="Gene3D" id="3.30.70.270">
    <property type="match status" value="1"/>
</dbReference>
<dbReference type="OrthoDB" id="7462124at2759"/>
<proteinExistence type="predicted"/>
<gene>
    <name evidence="4" type="ORF">MCOR_52790</name>
</gene>
<dbReference type="Proteomes" id="UP000507470">
    <property type="component" value="Unassembled WGS sequence"/>
</dbReference>
<dbReference type="InterPro" id="IPR044068">
    <property type="entry name" value="CB"/>
</dbReference>
<dbReference type="PANTHER" id="PTHR33050">
    <property type="entry name" value="REVERSE TRANSCRIPTASE DOMAIN-CONTAINING PROTEIN"/>
    <property type="match status" value="1"/>
</dbReference>
<dbReference type="PANTHER" id="PTHR33050:SF7">
    <property type="entry name" value="RIBONUCLEASE H"/>
    <property type="match status" value="1"/>
</dbReference>
<dbReference type="Pfam" id="PF00078">
    <property type="entry name" value="RVT_1"/>
    <property type="match status" value="1"/>
</dbReference>
<dbReference type="Gene3D" id="1.10.150.130">
    <property type="match status" value="1"/>
</dbReference>
<dbReference type="GO" id="GO:0003677">
    <property type="term" value="F:DNA binding"/>
    <property type="evidence" value="ECO:0007669"/>
    <property type="project" value="UniProtKB-KW"/>
</dbReference>
<reference evidence="4 5" key="1">
    <citation type="submission" date="2020-06" db="EMBL/GenBank/DDBJ databases">
        <authorList>
            <person name="Li R."/>
            <person name="Bekaert M."/>
        </authorList>
    </citation>
    <scope>NUCLEOTIDE SEQUENCE [LARGE SCALE GENOMIC DNA]</scope>
    <source>
        <strain evidence="5">wild</strain>
    </source>
</reference>
<feature type="domain" description="Reverse transcriptase" evidence="2">
    <location>
        <begin position="1"/>
        <end position="132"/>
    </location>
</feature>
<keyword evidence="1" id="KW-0238">DNA-binding</keyword>
<dbReference type="CDD" id="cd03714">
    <property type="entry name" value="RT_DIRS1"/>
    <property type="match status" value="1"/>
</dbReference>
<evidence type="ECO:0000259" key="3">
    <source>
        <dbReference type="PROSITE" id="PS51900"/>
    </source>
</evidence>
<sequence length="353" mass="40335">MIKDLLKVGDFMLKIDLKKAYSVLSISQNHRKFLRFKWEGTLFEYTALPFGLAEGPRLFTKIMKPVIDILRRMGVRMIIYLDDILLMAENPQKLEIHRNSTLFLLQKLGFLINWKKSSLNPTQKIEFLGFLINSVEMMFYLPTEKVSQIKTKCREMLSADIVTLRQLAQLTGKLSSSKQAIFPANLQSRFLQMDQIKGLLKGKSYEQKIILSQTARDELIWWVTKIEEFNGKAIITPCQDIVITSGASNLGWVASFQDERGTTPTDSNRVSESCGMENFRGRSTTEGLSKAAAELHEKVWRPGTQLSYKSSLGKWVSWCSEQSVNPFQAPLATVIEFLTKLFKDSLQNRTINT</sequence>
<accession>A0A6J8EKX1</accession>
<dbReference type="EMBL" id="CACVKT020009160">
    <property type="protein sequence ID" value="CAC5420573.1"/>
    <property type="molecule type" value="Genomic_DNA"/>
</dbReference>
<feature type="domain" description="Core-binding (CB)" evidence="3">
    <location>
        <begin position="286"/>
        <end position="353"/>
    </location>
</feature>
<dbReference type="PROSITE" id="PS51900">
    <property type="entry name" value="CB"/>
    <property type="match status" value="1"/>
</dbReference>
<evidence type="ECO:0000259" key="2">
    <source>
        <dbReference type="PROSITE" id="PS50878"/>
    </source>
</evidence>
<dbReference type="PROSITE" id="PS50878">
    <property type="entry name" value="RT_POL"/>
    <property type="match status" value="1"/>
</dbReference>
<dbReference type="InterPro" id="IPR043502">
    <property type="entry name" value="DNA/RNA_pol_sf"/>
</dbReference>
<dbReference type="SUPFAM" id="SSF56672">
    <property type="entry name" value="DNA/RNA polymerases"/>
    <property type="match status" value="1"/>
</dbReference>
<evidence type="ECO:0000313" key="4">
    <source>
        <dbReference type="EMBL" id="CAC5420573.1"/>
    </source>
</evidence>
<keyword evidence="5" id="KW-1185">Reference proteome</keyword>
<dbReference type="InterPro" id="IPR000477">
    <property type="entry name" value="RT_dom"/>
</dbReference>
<evidence type="ECO:0000256" key="1">
    <source>
        <dbReference type="ARBA" id="ARBA00023125"/>
    </source>
</evidence>
<dbReference type="Gene3D" id="3.10.10.10">
    <property type="entry name" value="HIV Type 1 Reverse Transcriptase, subunit A, domain 1"/>
    <property type="match status" value="1"/>
</dbReference>